<feature type="domain" description="Glutaredoxin" evidence="1">
    <location>
        <begin position="4"/>
        <end position="61"/>
    </location>
</feature>
<evidence type="ECO:0000313" key="2">
    <source>
        <dbReference type="EMBL" id="RXK15393.1"/>
    </source>
</evidence>
<dbReference type="GO" id="GO:0045454">
    <property type="term" value="P:cell redox homeostasis"/>
    <property type="evidence" value="ECO:0007669"/>
    <property type="project" value="TreeGrafter"/>
</dbReference>
<dbReference type="InterPro" id="IPR036249">
    <property type="entry name" value="Thioredoxin-like_sf"/>
</dbReference>
<dbReference type="Gene3D" id="3.40.30.10">
    <property type="entry name" value="Glutaredoxin"/>
    <property type="match status" value="1"/>
</dbReference>
<protein>
    <submittedName>
        <fullName evidence="2">NrdH-redoxin</fullName>
    </submittedName>
</protein>
<gene>
    <name evidence="2" type="ORF">CP985_08480</name>
</gene>
<dbReference type="AlphaFoldDB" id="A0AAX2AH84"/>
<dbReference type="EMBL" id="NXID01000029">
    <property type="protein sequence ID" value="RXK15393.1"/>
    <property type="molecule type" value="Genomic_DNA"/>
</dbReference>
<dbReference type="SUPFAM" id="SSF52833">
    <property type="entry name" value="Thioredoxin-like"/>
    <property type="match status" value="1"/>
</dbReference>
<sequence length="77" mass="8792">MKPVALFTLPNCKWCDNAKAYLKSKKIRFNQIDVSRNKEALKDCQKHGCNGAPVILIGNRWICGFDKEKINKELGIK</sequence>
<reference evidence="2 3" key="1">
    <citation type="submission" date="2017-09" db="EMBL/GenBank/DDBJ databases">
        <title>Genomics of the genus Arcobacter.</title>
        <authorList>
            <person name="Perez-Cataluna A."/>
            <person name="Figueras M.J."/>
            <person name="Salas-Masso N."/>
        </authorList>
    </citation>
    <scope>NUCLEOTIDE SEQUENCE [LARGE SCALE GENOMIC DNA]</scope>
    <source>
        <strain evidence="2 3">CECT 7386</strain>
    </source>
</reference>
<comment type="caution">
    <text evidence="2">The sequence shown here is derived from an EMBL/GenBank/DDBJ whole genome shotgun (WGS) entry which is preliminary data.</text>
</comment>
<dbReference type="CDD" id="cd02976">
    <property type="entry name" value="NrdH"/>
    <property type="match status" value="1"/>
</dbReference>
<accession>A0AAX2AH84</accession>
<dbReference type="RefSeq" id="WP_114842612.1">
    <property type="nucleotide sequence ID" value="NZ_CP031219.1"/>
</dbReference>
<name>A0AAX2AH84_9BACT</name>
<dbReference type="PANTHER" id="PTHR34386">
    <property type="entry name" value="GLUTAREDOXIN"/>
    <property type="match status" value="1"/>
</dbReference>
<dbReference type="Pfam" id="PF00462">
    <property type="entry name" value="Glutaredoxin"/>
    <property type="match status" value="1"/>
</dbReference>
<dbReference type="PROSITE" id="PS51354">
    <property type="entry name" value="GLUTAREDOXIN_2"/>
    <property type="match status" value="1"/>
</dbReference>
<dbReference type="PANTHER" id="PTHR34386:SF1">
    <property type="entry name" value="GLUTAREDOXIN-LIKE PROTEIN NRDH"/>
    <property type="match status" value="1"/>
</dbReference>
<dbReference type="GO" id="GO:0009055">
    <property type="term" value="F:electron transfer activity"/>
    <property type="evidence" value="ECO:0007669"/>
    <property type="project" value="TreeGrafter"/>
</dbReference>
<evidence type="ECO:0000313" key="3">
    <source>
        <dbReference type="Proteomes" id="UP000290092"/>
    </source>
</evidence>
<dbReference type="InterPro" id="IPR002109">
    <property type="entry name" value="Glutaredoxin"/>
</dbReference>
<organism evidence="2 3">
    <name type="scientific">Malaciobacter mytili LMG 24559</name>
    <dbReference type="NCBI Taxonomy" id="1032238"/>
    <lineage>
        <taxon>Bacteria</taxon>
        <taxon>Pseudomonadati</taxon>
        <taxon>Campylobacterota</taxon>
        <taxon>Epsilonproteobacteria</taxon>
        <taxon>Campylobacterales</taxon>
        <taxon>Arcobacteraceae</taxon>
        <taxon>Malaciobacter</taxon>
    </lineage>
</organism>
<evidence type="ECO:0000259" key="1">
    <source>
        <dbReference type="Pfam" id="PF00462"/>
    </source>
</evidence>
<dbReference type="Proteomes" id="UP000290092">
    <property type="component" value="Unassembled WGS sequence"/>
</dbReference>
<keyword evidence="3" id="KW-1185">Reference proteome</keyword>
<proteinExistence type="predicted"/>
<dbReference type="KEGG" id="amyt:AMYT_2242"/>
<dbReference type="InterPro" id="IPR051548">
    <property type="entry name" value="Grx-like_ET"/>
</dbReference>